<dbReference type="Proteomes" id="UP000250043">
    <property type="component" value="Unassembled WGS sequence"/>
</dbReference>
<dbReference type="AlphaFoldDB" id="A0A8E2AN28"/>
<gene>
    <name evidence="1" type="ORF">OBBRIDRAFT_838285</name>
</gene>
<reference evidence="1 2" key="1">
    <citation type="submission" date="2016-07" db="EMBL/GenBank/DDBJ databases">
        <title>Draft genome of the white-rot fungus Obba rivulosa 3A-2.</title>
        <authorList>
            <consortium name="DOE Joint Genome Institute"/>
            <person name="Miettinen O."/>
            <person name="Riley R."/>
            <person name="Acob R."/>
            <person name="Barry K."/>
            <person name="Cullen D."/>
            <person name="De Vries R."/>
            <person name="Hainaut M."/>
            <person name="Hatakka A."/>
            <person name="Henrissat B."/>
            <person name="Hilden K."/>
            <person name="Kuo R."/>
            <person name="Labutti K."/>
            <person name="Lipzen A."/>
            <person name="Makela M.R."/>
            <person name="Sandor L."/>
            <person name="Spatafora J.W."/>
            <person name="Grigoriev I.V."/>
            <person name="Hibbett D.S."/>
        </authorList>
    </citation>
    <scope>NUCLEOTIDE SEQUENCE [LARGE SCALE GENOMIC DNA]</scope>
    <source>
        <strain evidence="1 2">3A-2</strain>
    </source>
</reference>
<name>A0A8E2AN28_9APHY</name>
<protein>
    <submittedName>
        <fullName evidence="1">Uncharacterized protein</fullName>
    </submittedName>
</protein>
<dbReference type="EMBL" id="KV722535">
    <property type="protein sequence ID" value="OCH86299.1"/>
    <property type="molecule type" value="Genomic_DNA"/>
</dbReference>
<sequence>MPATMAVAFEHWANLCLHGAIADCTESDVDSPIAAALSNLMCQLEKPIESNGLALPHEKVLFLLQYARQQLETHPDGNYNISSCAVALLVCASAPEACYQQNYRAKAWELVDKVFECALSGSCWIGSHKWECLWGHIAFLLRKHEHPDLHNQLGENVLQFMRMQFDLDLIWREYRSKRAQTIVGFMELLLRREECLVLHNQKEDYPNYTMELRETLKDYVDVEILSVLNAPQETEDIDHTALRDSA</sequence>
<accession>A0A8E2AN28</accession>
<evidence type="ECO:0000313" key="1">
    <source>
        <dbReference type="EMBL" id="OCH86299.1"/>
    </source>
</evidence>
<keyword evidence="2" id="KW-1185">Reference proteome</keyword>
<proteinExistence type="predicted"/>
<evidence type="ECO:0000313" key="2">
    <source>
        <dbReference type="Proteomes" id="UP000250043"/>
    </source>
</evidence>
<organism evidence="1 2">
    <name type="scientific">Obba rivulosa</name>
    <dbReference type="NCBI Taxonomy" id="1052685"/>
    <lineage>
        <taxon>Eukaryota</taxon>
        <taxon>Fungi</taxon>
        <taxon>Dikarya</taxon>
        <taxon>Basidiomycota</taxon>
        <taxon>Agaricomycotina</taxon>
        <taxon>Agaricomycetes</taxon>
        <taxon>Polyporales</taxon>
        <taxon>Gelatoporiaceae</taxon>
        <taxon>Obba</taxon>
    </lineage>
</organism>